<evidence type="ECO:0000256" key="1">
    <source>
        <dbReference type="SAM" id="SignalP"/>
    </source>
</evidence>
<evidence type="ECO:0000313" key="5">
    <source>
        <dbReference type="EMBL" id="SEM03665.1"/>
    </source>
</evidence>
<accession>A0A1H7V4C6</accession>
<organism evidence="5 6">
    <name type="scientific">Phocoenobacter skyensis</name>
    <dbReference type="NCBI Taxonomy" id="97481"/>
    <lineage>
        <taxon>Bacteria</taxon>
        <taxon>Pseudomonadati</taxon>
        <taxon>Pseudomonadota</taxon>
        <taxon>Gammaproteobacteria</taxon>
        <taxon>Pasteurellales</taxon>
        <taxon>Pasteurellaceae</taxon>
        <taxon>Phocoenobacter</taxon>
    </lineage>
</organism>
<keyword evidence="7" id="KW-1185">Reference proteome</keyword>
<dbReference type="STRING" id="97481.SAMN05444853_103143"/>
<gene>
    <name evidence="2" type="ORF">QJT92_00715</name>
    <name evidence="3" type="ORF">QJU93_01160</name>
    <name evidence="4" type="ORF">QJU97_06100</name>
    <name evidence="5" type="ORF">SAMN05444853_103143</name>
</gene>
<evidence type="ECO:0000313" key="7">
    <source>
        <dbReference type="Proteomes" id="UP001224812"/>
    </source>
</evidence>
<dbReference type="AlphaFoldDB" id="A0A1H7V4C6"/>
<proteinExistence type="predicted"/>
<dbReference type="EMBL" id="JASAYT010000017">
    <property type="protein sequence ID" value="MDP8175024.1"/>
    <property type="molecule type" value="Genomic_DNA"/>
</dbReference>
<evidence type="ECO:0000313" key="6">
    <source>
        <dbReference type="Proteomes" id="UP000198883"/>
    </source>
</evidence>
<dbReference type="EMBL" id="FOBN01000003">
    <property type="protein sequence ID" value="SEM03665.1"/>
    <property type="molecule type" value="Genomic_DNA"/>
</dbReference>
<evidence type="ECO:0000313" key="3">
    <source>
        <dbReference type="EMBL" id="MDP8171972.1"/>
    </source>
</evidence>
<reference evidence="5" key="2">
    <citation type="submission" date="2016-10" db="EMBL/GenBank/DDBJ databases">
        <authorList>
            <person name="de Groot N.N."/>
        </authorList>
    </citation>
    <scope>NUCLEOTIDE SEQUENCE [LARGE SCALE GENOMIC DNA]</scope>
    <source>
        <strain evidence="5">DSM 24204</strain>
    </source>
</reference>
<feature type="signal peptide" evidence="1">
    <location>
        <begin position="1"/>
        <end position="21"/>
    </location>
</feature>
<evidence type="ECO:0000313" key="2">
    <source>
        <dbReference type="EMBL" id="MDP8084453.1"/>
    </source>
</evidence>
<dbReference type="RefSeq" id="WP_090920511.1">
    <property type="nucleotide sequence ID" value="NZ_CP016180.1"/>
</dbReference>
<dbReference type="Proteomes" id="UP001236239">
    <property type="component" value="Unassembled WGS sequence"/>
</dbReference>
<dbReference type="Proteomes" id="UP001231736">
    <property type="component" value="Unassembled WGS sequence"/>
</dbReference>
<dbReference type="EMBL" id="JASAVS010000001">
    <property type="protein sequence ID" value="MDP8084453.1"/>
    <property type="molecule type" value="Genomic_DNA"/>
</dbReference>
<dbReference type="Proteomes" id="UP000198883">
    <property type="component" value="Unassembled WGS sequence"/>
</dbReference>
<protein>
    <recommendedName>
        <fullName evidence="8">Domain amino terminal to FKBP-type peptidyl-prolyl isomerase</fullName>
    </recommendedName>
</protein>
<dbReference type="Proteomes" id="UP001224812">
    <property type="component" value="Unassembled WGS sequence"/>
</dbReference>
<dbReference type="GeneID" id="83545225"/>
<dbReference type="EMBL" id="JASAYQ010000001">
    <property type="protein sequence ID" value="MDP8171972.1"/>
    <property type="molecule type" value="Genomic_DNA"/>
</dbReference>
<dbReference type="PROSITE" id="PS51257">
    <property type="entry name" value="PROKAR_LIPOPROTEIN"/>
    <property type="match status" value="1"/>
</dbReference>
<feature type="chain" id="PRO_5044559039" description="Domain amino terminal to FKBP-type peptidyl-prolyl isomerase" evidence="1">
    <location>
        <begin position="22"/>
        <end position="169"/>
    </location>
</feature>
<evidence type="ECO:0008006" key="8">
    <source>
        <dbReference type="Google" id="ProtNLM"/>
    </source>
</evidence>
<name>A0A1H7V4C6_9PAST</name>
<reference evidence="2 7" key="3">
    <citation type="journal article" date="2023" name="Front. Microbiol.">
        <title>Phylogeography and host specificity of Pasteurellaceae pathogenic to sea-farmed fish in the north-east Atlantic.</title>
        <authorList>
            <person name="Gulla S."/>
            <person name="Colquhoun D.J."/>
            <person name="Olsen A.B."/>
            <person name="Spilsberg B."/>
            <person name="Lagesen K."/>
            <person name="Aakesson C.P."/>
            <person name="Strom S."/>
            <person name="Manji F."/>
            <person name="Birkbeck T.H."/>
            <person name="Nilsen H.K."/>
        </authorList>
    </citation>
    <scope>NUCLEOTIDE SEQUENCE [LARGE SCALE GENOMIC DNA]</scope>
    <source>
        <strain evidence="2 7">VIO11850</strain>
    </source>
</reference>
<dbReference type="OrthoDB" id="5686057at2"/>
<keyword evidence="1" id="KW-0732">Signal</keyword>
<reference evidence="3" key="4">
    <citation type="journal article" date="2023" name="Front. Microbiol.">
        <title>Phylogeography and host specificity of Pasteurellaceae pathogenic to sea-farmed fish in the north-east Atlantic.</title>
        <authorList>
            <person name="Gulla S."/>
            <person name="Colquhoun D.J."/>
            <person name="Olsen A.B."/>
            <person name="Spilsberg B."/>
            <person name="Lagesen K."/>
            <person name="Aakesson C.P."/>
            <person name="Strom S."/>
            <person name="Manji F."/>
            <person name="Birkbeck T.H."/>
            <person name="Nilsen H.K."/>
        </authorList>
    </citation>
    <scope>NUCLEOTIDE SEQUENCE</scope>
    <source>
        <strain evidence="4">98B1</strain>
        <strain evidence="3">TW16_20</strain>
    </source>
</reference>
<evidence type="ECO:0000313" key="4">
    <source>
        <dbReference type="EMBL" id="MDP8175024.1"/>
    </source>
</evidence>
<sequence length="169" mass="19725">MKQFIQLFLSFILLFTITACNNSSPFQRLSKNKLDQKSYATGYGSAAQTYKDRVNETYDIDSFIRGVDHLYSNKITQSIQQVRENTLNKMLDHNIYAYYSGILFAASLKQNFNYLNDQCWNLIEPKSITQGIYDAMYDLKNNKVKHNNYISQGYDEILHLCVKKVEEAR</sequence>
<reference evidence="6" key="1">
    <citation type="submission" date="2016-10" db="EMBL/GenBank/DDBJ databases">
        <authorList>
            <person name="Varghese N."/>
            <person name="Submissions S."/>
        </authorList>
    </citation>
    <scope>NUCLEOTIDE SEQUENCE [LARGE SCALE GENOMIC DNA]</scope>
    <source>
        <strain evidence="6">DSM 24204</strain>
    </source>
</reference>